<dbReference type="GO" id="GO:0035438">
    <property type="term" value="F:cyclic-di-GMP binding"/>
    <property type="evidence" value="ECO:0007669"/>
    <property type="project" value="InterPro"/>
</dbReference>
<protein>
    <recommendedName>
        <fullName evidence="1">PilZ domain-containing protein</fullName>
    </recommendedName>
</protein>
<proteinExistence type="predicted"/>
<dbReference type="SUPFAM" id="SSF141371">
    <property type="entry name" value="PilZ domain-like"/>
    <property type="match status" value="1"/>
</dbReference>
<organism evidence="2">
    <name type="scientific">Vecturithrix granuli</name>
    <dbReference type="NCBI Taxonomy" id="1499967"/>
    <lineage>
        <taxon>Bacteria</taxon>
        <taxon>Candidatus Moduliflexota</taxon>
        <taxon>Candidatus Vecturitrichia</taxon>
        <taxon>Candidatus Vecturitrichales</taxon>
        <taxon>Candidatus Vecturitrichaceae</taxon>
        <taxon>Candidatus Vecturithrix</taxon>
    </lineage>
</organism>
<dbReference type="eggNOG" id="ENOG502ZS3G">
    <property type="taxonomic scope" value="Bacteria"/>
</dbReference>
<dbReference type="EMBL" id="DF820463">
    <property type="protein sequence ID" value="GAK55549.1"/>
    <property type="molecule type" value="Genomic_DNA"/>
</dbReference>
<reference evidence="2" key="1">
    <citation type="journal article" date="2015" name="PeerJ">
        <title>First genomic representation of candidate bacterial phylum KSB3 points to enhanced environmental sensing as a trigger of wastewater bulking.</title>
        <authorList>
            <person name="Sekiguchi Y."/>
            <person name="Ohashi A."/>
            <person name="Parks D.H."/>
            <person name="Yamauchi T."/>
            <person name="Tyson G.W."/>
            <person name="Hugenholtz P."/>
        </authorList>
    </citation>
    <scope>NUCLEOTIDE SEQUENCE [LARGE SCALE GENOMIC DNA]</scope>
</reference>
<name>A0A0S6W795_VECG1</name>
<evidence type="ECO:0000313" key="2">
    <source>
        <dbReference type="EMBL" id="GAK55549.1"/>
    </source>
</evidence>
<dbReference type="Gene3D" id="2.40.10.220">
    <property type="entry name" value="predicted glycosyltransferase like domains"/>
    <property type="match status" value="1"/>
</dbReference>
<dbReference type="HOGENOM" id="CLU_138492_0_0_0"/>
<feature type="domain" description="PilZ" evidence="1">
    <location>
        <begin position="9"/>
        <end position="109"/>
    </location>
</feature>
<dbReference type="InterPro" id="IPR009875">
    <property type="entry name" value="PilZ_domain"/>
</dbReference>
<sequence length="115" mass="13216">MSEHESVLNRRKYPRYNAPICYRSAPFFSSRKPLVNIGLGGVRIYSDDQFKIGKRLEIELLLPDSEILRFTAKVVWQHPLPENSAAAYDVGLQFLDIPEDGLARLSKILEHCKEE</sequence>
<dbReference type="Proteomes" id="UP000030661">
    <property type="component" value="Unassembled WGS sequence"/>
</dbReference>
<accession>A0A0S6W795</accession>
<keyword evidence="3" id="KW-1185">Reference proteome</keyword>
<dbReference type="STRING" id="1499967.U27_02383"/>
<dbReference type="Pfam" id="PF07238">
    <property type="entry name" value="PilZ"/>
    <property type="match status" value="1"/>
</dbReference>
<gene>
    <name evidence="2" type="ORF">U27_02383</name>
</gene>
<dbReference type="AlphaFoldDB" id="A0A0S6W795"/>
<evidence type="ECO:0000313" key="3">
    <source>
        <dbReference type="Proteomes" id="UP000030661"/>
    </source>
</evidence>
<evidence type="ECO:0000259" key="1">
    <source>
        <dbReference type="Pfam" id="PF07238"/>
    </source>
</evidence>